<keyword evidence="3" id="KW-1185">Reference proteome</keyword>
<evidence type="ECO:0000313" key="2">
    <source>
        <dbReference type="EMBL" id="EXC04058.1"/>
    </source>
</evidence>
<evidence type="ECO:0000256" key="1">
    <source>
        <dbReference type="SAM" id="MobiDB-lite"/>
    </source>
</evidence>
<accession>W9RR01</accession>
<reference evidence="3" key="1">
    <citation type="submission" date="2013-01" db="EMBL/GenBank/DDBJ databases">
        <title>Draft Genome Sequence of a Mulberry Tree, Morus notabilis C.K. Schneid.</title>
        <authorList>
            <person name="He N."/>
            <person name="Zhao S."/>
        </authorList>
    </citation>
    <scope>NUCLEOTIDE SEQUENCE</scope>
</reference>
<gene>
    <name evidence="2" type="ORF">L484_011038</name>
</gene>
<dbReference type="AlphaFoldDB" id="W9RR01"/>
<sequence>MRSPLSSLRRNKSAHGLESSIRGREVEKRSFVRLRLPAAATLPEVDFFGRLGSNRTKSTLLKVRLASAATSGEVDGCKTLIRTQLDESFPTSLEVLKMDA</sequence>
<evidence type="ECO:0000313" key="3">
    <source>
        <dbReference type="Proteomes" id="UP000030645"/>
    </source>
</evidence>
<proteinExistence type="predicted"/>
<feature type="region of interest" description="Disordered" evidence="1">
    <location>
        <begin position="1"/>
        <end position="21"/>
    </location>
</feature>
<organism evidence="2 3">
    <name type="scientific">Morus notabilis</name>
    <dbReference type="NCBI Taxonomy" id="981085"/>
    <lineage>
        <taxon>Eukaryota</taxon>
        <taxon>Viridiplantae</taxon>
        <taxon>Streptophyta</taxon>
        <taxon>Embryophyta</taxon>
        <taxon>Tracheophyta</taxon>
        <taxon>Spermatophyta</taxon>
        <taxon>Magnoliopsida</taxon>
        <taxon>eudicotyledons</taxon>
        <taxon>Gunneridae</taxon>
        <taxon>Pentapetalae</taxon>
        <taxon>rosids</taxon>
        <taxon>fabids</taxon>
        <taxon>Rosales</taxon>
        <taxon>Moraceae</taxon>
        <taxon>Moreae</taxon>
        <taxon>Morus</taxon>
    </lineage>
</organism>
<protein>
    <submittedName>
        <fullName evidence="2">Uncharacterized protein</fullName>
    </submittedName>
</protein>
<dbReference type="Proteomes" id="UP000030645">
    <property type="component" value="Unassembled WGS sequence"/>
</dbReference>
<dbReference type="EMBL" id="KE345428">
    <property type="protein sequence ID" value="EXC04058.1"/>
    <property type="molecule type" value="Genomic_DNA"/>
</dbReference>
<name>W9RR01_9ROSA</name>